<dbReference type="GO" id="GO:0006103">
    <property type="term" value="P:2-oxoglutarate metabolic process"/>
    <property type="evidence" value="ECO:0007669"/>
    <property type="project" value="TreeGrafter"/>
</dbReference>
<evidence type="ECO:0000259" key="17">
    <source>
        <dbReference type="Pfam" id="PF02852"/>
    </source>
</evidence>
<evidence type="ECO:0000259" key="18">
    <source>
        <dbReference type="Pfam" id="PF07992"/>
    </source>
</evidence>
<feature type="domain" description="FAD/NAD(P)-binding" evidence="18">
    <location>
        <begin position="84"/>
        <end position="415"/>
    </location>
</feature>
<proteinExistence type="inferred from homology"/>
<keyword evidence="6" id="KW-0934">Plastid</keyword>
<dbReference type="Gene3D" id="3.50.50.60">
    <property type="entry name" value="FAD/NAD(P)-binding domain"/>
    <property type="match status" value="2"/>
</dbReference>
<evidence type="ECO:0000256" key="8">
    <source>
        <dbReference type="ARBA" id="ARBA00022946"/>
    </source>
</evidence>
<name>A0A8X7VR03_BRACI</name>
<evidence type="ECO:0000256" key="5">
    <source>
        <dbReference type="ARBA" id="ARBA00022630"/>
    </source>
</evidence>
<keyword evidence="7 16" id="KW-0274">FAD</keyword>
<protein>
    <recommendedName>
        <fullName evidence="3 16">Dihydrolipoyl dehydrogenase</fullName>
        <ecNumber evidence="3 16">1.8.1.4</ecNumber>
    </recommendedName>
</protein>
<keyword evidence="8" id="KW-0809">Transit peptide</keyword>
<dbReference type="PRINTS" id="PR00368">
    <property type="entry name" value="FADPNR"/>
</dbReference>
<evidence type="ECO:0000313" key="20">
    <source>
        <dbReference type="Proteomes" id="UP000886595"/>
    </source>
</evidence>
<dbReference type="FunFam" id="3.30.390.30:FF:000001">
    <property type="entry name" value="Dihydrolipoyl dehydrogenase"/>
    <property type="match status" value="1"/>
</dbReference>
<keyword evidence="5 16" id="KW-0285">Flavoprotein</keyword>
<comment type="subunit">
    <text evidence="15">Homodimer. Part of the plastidial pyruvate dehydrogenase complex (PDC) containing multiple copies of three enzymatic components: pyruvate dehydrogenase (E1), dihydrolipoamide acetyltransferase (E2) and lipoamide dehydrogenase (E3).</text>
</comment>
<dbReference type="Proteomes" id="UP000886595">
    <property type="component" value="Unassembled WGS sequence"/>
</dbReference>
<evidence type="ECO:0000256" key="12">
    <source>
        <dbReference type="ARBA" id="ARBA00023284"/>
    </source>
</evidence>
<dbReference type="EMBL" id="JAAMPC010000004">
    <property type="protein sequence ID" value="KAG2315791.1"/>
    <property type="molecule type" value="Genomic_DNA"/>
</dbReference>
<dbReference type="GO" id="GO:0005739">
    <property type="term" value="C:mitochondrion"/>
    <property type="evidence" value="ECO:0007669"/>
    <property type="project" value="TreeGrafter"/>
</dbReference>
<accession>A0A8X7VR03</accession>
<organism evidence="19 20">
    <name type="scientific">Brassica carinata</name>
    <name type="common">Ethiopian mustard</name>
    <name type="synonym">Abyssinian cabbage</name>
    <dbReference type="NCBI Taxonomy" id="52824"/>
    <lineage>
        <taxon>Eukaryota</taxon>
        <taxon>Viridiplantae</taxon>
        <taxon>Streptophyta</taxon>
        <taxon>Embryophyta</taxon>
        <taxon>Tracheophyta</taxon>
        <taxon>Spermatophyta</taxon>
        <taxon>Magnoliopsida</taxon>
        <taxon>eudicotyledons</taxon>
        <taxon>Gunneridae</taxon>
        <taxon>Pentapetalae</taxon>
        <taxon>rosids</taxon>
        <taxon>malvids</taxon>
        <taxon>Brassicales</taxon>
        <taxon>Brassicaceae</taxon>
        <taxon>Brassiceae</taxon>
        <taxon>Brassica</taxon>
    </lineage>
</organism>
<dbReference type="InterPro" id="IPR036188">
    <property type="entry name" value="FAD/NAD-bd_sf"/>
</dbReference>
<evidence type="ECO:0000256" key="6">
    <source>
        <dbReference type="ARBA" id="ARBA00022640"/>
    </source>
</evidence>
<dbReference type="SUPFAM" id="SSF55424">
    <property type="entry name" value="FAD/NAD-linked reductases, dimerisation (C-terminal) domain"/>
    <property type="match status" value="1"/>
</dbReference>
<dbReference type="EC" id="1.8.1.4" evidence="3 16"/>
<comment type="subcellular location">
    <subcellularLocation>
        <location evidence="1">Plastid</location>
        <location evidence="1">Chloroplast stroma</location>
    </subcellularLocation>
</comment>
<keyword evidence="9 16" id="KW-0560">Oxidoreductase</keyword>
<gene>
    <name evidence="19" type="ORF">Bca52824_018913</name>
</gene>
<sequence>MQSAIALPFSQTSLTRSNRVLGSTGSIFSTPRSLQFCGLRREAFCSSPSNHLTLRSDRVRIRSTRFQVSAAATTNGAPPKSFDYDLIIIGAGVGGHGAALHAVEKGLKTAIIEGDVVGGTCVNRGCVPSKALLAVSGRMRELQNEHHMKSFGLQVSTAGYDRQGVADHANNLATKIRNNLTNSMKALGVDILTGFGSVLGPQKVKYGKDNIITAKNIIIATGSVPFVPKGIEVDGKTVITSDHALKLESVPDWIAIVGSGYIGLEFSDVYTALGSEVTFIEALDQLMPGFDPEISKLAQRVLINPRKIDYHTGVFASKITPAKDGKPVMIELIDAKTKEHKDTLEVDAALIATGRAPFTNGLGLENVNVVTQRGFIPVDERMRVIDGNGKLVPNLYCIGDANGKLMLAHAASAQGISVVEQVTGRDHVLNHLSIPAACFTHPEISMVGLTEPQAREKGEKEGFKVSVAKTSFKANTKALAENEGEGIAKMIYRPDNGEILGVHIFGLHAADLIHEASNAIALGTRVQDIKLAVHAHPTLSEVLDELFKAAEGDAKIKLNTNEDDPRKWRRDDEKEPSVSKDLVVRSASMSSFIEGIYARVLSLVSRIFV</sequence>
<keyword evidence="10 16" id="KW-0520">NAD</keyword>
<keyword evidence="11" id="KW-1015">Disulfide bond</keyword>
<dbReference type="GO" id="GO:0045252">
    <property type="term" value="C:oxoglutarate dehydrogenase complex"/>
    <property type="evidence" value="ECO:0007669"/>
    <property type="project" value="TreeGrafter"/>
</dbReference>
<evidence type="ECO:0000256" key="1">
    <source>
        <dbReference type="ARBA" id="ARBA00004470"/>
    </source>
</evidence>
<dbReference type="InterPro" id="IPR004099">
    <property type="entry name" value="Pyr_nucl-diS_OxRdtase_dimer"/>
</dbReference>
<dbReference type="InterPro" id="IPR016156">
    <property type="entry name" value="FAD/NAD-linked_Rdtase_dimer_sf"/>
</dbReference>
<dbReference type="InterPro" id="IPR006258">
    <property type="entry name" value="Lipoamide_DH"/>
</dbReference>
<evidence type="ECO:0000256" key="7">
    <source>
        <dbReference type="ARBA" id="ARBA00022827"/>
    </source>
</evidence>
<dbReference type="OrthoDB" id="361797at2759"/>
<dbReference type="GO" id="GO:0050660">
    <property type="term" value="F:flavin adenine dinucleotide binding"/>
    <property type="evidence" value="ECO:0007669"/>
    <property type="project" value="InterPro"/>
</dbReference>
<dbReference type="InterPro" id="IPR023753">
    <property type="entry name" value="FAD/NAD-binding_dom"/>
</dbReference>
<evidence type="ECO:0000256" key="2">
    <source>
        <dbReference type="ARBA" id="ARBA00007532"/>
    </source>
</evidence>
<comment type="cofactor">
    <cofactor evidence="16">
        <name>FAD</name>
        <dbReference type="ChEBI" id="CHEBI:57692"/>
    </cofactor>
    <text evidence="16">Binds 1 FAD per subunit.</text>
</comment>
<evidence type="ECO:0000256" key="10">
    <source>
        <dbReference type="ARBA" id="ARBA00023027"/>
    </source>
</evidence>
<dbReference type="Gene3D" id="3.30.390.30">
    <property type="match status" value="1"/>
</dbReference>
<keyword evidence="20" id="KW-1185">Reference proteome</keyword>
<dbReference type="PANTHER" id="PTHR22912:SF151">
    <property type="entry name" value="DIHYDROLIPOYL DEHYDROGENASE, MITOCHONDRIAL"/>
    <property type="match status" value="1"/>
</dbReference>
<evidence type="ECO:0000256" key="15">
    <source>
        <dbReference type="ARBA" id="ARBA00065519"/>
    </source>
</evidence>
<dbReference type="GO" id="GO:0046685">
    <property type="term" value="P:response to arsenic-containing substance"/>
    <property type="evidence" value="ECO:0007669"/>
    <property type="project" value="UniProtKB-ARBA"/>
</dbReference>
<evidence type="ECO:0000256" key="4">
    <source>
        <dbReference type="ARBA" id="ARBA00022528"/>
    </source>
</evidence>
<evidence type="ECO:0000256" key="13">
    <source>
        <dbReference type="ARBA" id="ARBA00049187"/>
    </source>
</evidence>
<dbReference type="PROSITE" id="PS00076">
    <property type="entry name" value="PYRIDINE_REDOX_1"/>
    <property type="match status" value="1"/>
</dbReference>
<dbReference type="SUPFAM" id="SSF51905">
    <property type="entry name" value="FAD/NAD(P)-binding domain"/>
    <property type="match status" value="1"/>
</dbReference>
<dbReference type="InterPro" id="IPR012999">
    <property type="entry name" value="Pyr_OxRdtase_I_AS"/>
</dbReference>
<dbReference type="Pfam" id="PF07992">
    <property type="entry name" value="Pyr_redox_2"/>
    <property type="match status" value="1"/>
</dbReference>
<dbReference type="PRINTS" id="PR00411">
    <property type="entry name" value="PNDRDTASEI"/>
</dbReference>
<dbReference type="FunFam" id="3.50.50.60:FF:000043">
    <property type="entry name" value="Putative dihydrolipoyl dehydrogenase"/>
    <property type="match status" value="1"/>
</dbReference>
<evidence type="ECO:0000256" key="9">
    <source>
        <dbReference type="ARBA" id="ARBA00023002"/>
    </source>
</evidence>
<evidence type="ECO:0000256" key="11">
    <source>
        <dbReference type="ARBA" id="ARBA00023157"/>
    </source>
</evidence>
<dbReference type="InterPro" id="IPR050151">
    <property type="entry name" value="Class-I_Pyr_Nuc-Dis_Oxidored"/>
</dbReference>
<comment type="miscellaneous">
    <text evidence="16">The active site is a redox-active disulfide bond.</text>
</comment>
<evidence type="ECO:0000256" key="3">
    <source>
        <dbReference type="ARBA" id="ARBA00012608"/>
    </source>
</evidence>
<dbReference type="AlphaFoldDB" id="A0A8X7VR03"/>
<comment type="catalytic activity">
    <reaction evidence="13 16">
        <text>N(6)-[(R)-dihydrolipoyl]-L-lysyl-[protein] + NAD(+) = N(6)-[(R)-lipoyl]-L-lysyl-[protein] + NADH + H(+)</text>
        <dbReference type="Rhea" id="RHEA:15045"/>
        <dbReference type="Rhea" id="RHEA-COMP:10474"/>
        <dbReference type="Rhea" id="RHEA-COMP:10475"/>
        <dbReference type="ChEBI" id="CHEBI:15378"/>
        <dbReference type="ChEBI" id="CHEBI:57540"/>
        <dbReference type="ChEBI" id="CHEBI:57945"/>
        <dbReference type="ChEBI" id="CHEBI:83099"/>
        <dbReference type="ChEBI" id="CHEBI:83100"/>
        <dbReference type="EC" id="1.8.1.4"/>
    </reaction>
</comment>
<comment type="function">
    <text evidence="14">Lipoamide dehydrogenase is a component of the plastidial pyruvate dehydrogenase complex (PDC).</text>
</comment>
<feature type="domain" description="Pyridine nucleotide-disulphide oxidoreductase dimerisation" evidence="17">
    <location>
        <begin position="434"/>
        <end position="545"/>
    </location>
</feature>
<dbReference type="GO" id="GO:0004148">
    <property type="term" value="F:dihydrolipoyl dehydrogenase (NADH) activity"/>
    <property type="evidence" value="ECO:0007669"/>
    <property type="project" value="UniProtKB-EC"/>
</dbReference>
<comment type="caution">
    <text evidence="19">The sequence shown here is derived from an EMBL/GenBank/DDBJ whole genome shotgun (WGS) entry which is preliminary data.</text>
</comment>
<evidence type="ECO:0000256" key="16">
    <source>
        <dbReference type="RuleBase" id="RU003692"/>
    </source>
</evidence>
<dbReference type="GO" id="GO:0009570">
    <property type="term" value="C:chloroplast stroma"/>
    <property type="evidence" value="ECO:0007669"/>
    <property type="project" value="UniProtKB-SubCell"/>
</dbReference>
<dbReference type="PANTHER" id="PTHR22912">
    <property type="entry name" value="DISULFIDE OXIDOREDUCTASE"/>
    <property type="match status" value="1"/>
</dbReference>
<evidence type="ECO:0000256" key="14">
    <source>
        <dbReference type="ARBA" id="ARBA00059226"/>
    </source>
</evidence>
<keyword evidence="12 16" id="KW-0676">Redox-active center</keyword>
<keyword evidence="4" id="KW-0150">Chloroplast</keyword>
<comment type="similarity">
    <text evidence="2 16">Belongs to the class-I pyridine nucleotide-disulfide oxidoreductase family.</text>
</comment>
<dbReference type="Pfam" id="PF02852">
    <property type="entry name" value="Pyr_redox_dim"/>
    <property type="match status" value="1"/>
</dbReference>
<reference evidence="19 20" key="1">
    <citation type="submission" date="2020-02" db="EMBL/GenBank/DDBJ databases">
        <authorList>
            <person name="Ma Q."/>
            <person name="Huang Y."/>
            <person name="Song X."/>
            <person name="Pei D."/>
        </authorList>
    </citation>
    <scope>NUCLEOTIDE SEQUENCE [LARGE SCALE GENOMIC DNA]</scope>
    <source>
        <strain evidence="19">Sxm20200214</strain>
        <tissue evidence="19">Leaf</tissue>
    </source>
</reference>
<evidence type="ECO:0000313" key="19">
    <source>
        <dbReference type="EMBL" id="KAG2315791.1"/>
    </source>
</evidence>
<dbReference type="NCBIfam" id="TIGR01350">
    <property type="entry name" value="lipoamide_DH"/>
    <property type="match status" value="1"/>
</dbReference>